<dbReference type="SUPFAM" id="SSF52833">
    <property type="entry name" value="Thioredoxin-like"/>
    <property type="match status" value="1"/>
</dbReference>
<dbReference type="GO" id="GO:0006749">
    <property type="term" value="P:glutathione metabolic process"/>
    <property type="evidence" value="ECO:0007669"/>
    <property type="project" value="InterPro"/>
</dbReference>
<dbReference type="InterPro" id="IPR010987">
    <property type="entry name" value="Glutathione-S-Trfase_C-like"/>
</dbReference>
<dbReference type="InterPro" id="IPR045074">
    <property type="entry name" value="GST_C_Tau"/>
</dbReference>
<dbReference type="PANTHER" id="PTHR11260">
    <property type="entry name" value="GLUTATHIONE S-TRANSFERASE, GST, SUPERFAMILY, GST DOMAIN CONTAINING"/>
    <property type="match status" value="1"/>
</dbReference>
<comment type="similarity">
    <text evidence="4">Belongs to the GST superfamily.</text>
</comment>
<evidence type="ECO:0000313" key="7">
    <source>
        <dbReference type="EMBL" id="RWR90522.1"/>
    </source>
</evidence>
<evidence type="ECO:0000313" key="8">
    <source>
        <dbReference type="Proteomes" id="UP000283530"/>
    </source>
</evidence>
<feature type="domain" description="GST N-terminal" evidence="5">
    <location>
        <begin position="5"/>
        <end position="86"/>
    </location>
</feature>
<dbReference type="STRING" id="337451.A0A3S4PHE5"/>
<evidence type="ECO:0000259" key="6">
    <source>
        <dbReference type="PROSITE" id="PS50405"/>
    </source>
</evidence>
<dbReference type="SFLD" id="SFLDS00019">
    <property type="entry name" value="Glutathione_Transferase_(cytos"/>
    <property type="match status" value="1"/>
</dbReference>
<sequence>MAKEESVVLLGFWASPFAMRVRIALEEKGVGYEAREEEVVSNNKSELLLKSNPIYKKVPVLIHGEKAICESVIILNYIEEAWPSPSLLPTCPYERSQARFWADYIDKKLFEGGGQIWKGKGEAQKAAVKEFLEVLKVLEGALGEKDYFGGDNFGYTDIVAIPFTSWFYAIEQCGGFKLEDECPKFSAWMNRCMQREAVAKTLPDPEKVYEFVCMLKKMFGIE</sequence>
<comment type="catalytic activity">
    <reaction evidence="3">
        <text>RX + glutathione = an S-substituted glutathione + a halide anion + H(+)</text>
        <dbReference type="Rhea" id="RHEA:16437"/>
        <dbReference type="ChEBI" id="CHEBI:15378"/>
        <dbReference type="ChEBI" id="CHEBI:16042"/>
        <dbReference type="ChEBI" id="CHEBI:17792"/>
        <dbReference type="ChEBI" id="CHEBI:57925"/>
        <dbReference type="ChEBI" id="CHEBI:90779"/>
        <dbReference type="EC" id="2.5.1.18"/>
    </reaction>
</comment>
<protein>
    <recommendedName>
        <fullName evidence="1">glutathione transferase</fullName>
        <ecNumber evidence="1">2.5.1.18</ecNumber>
    </recommendedName>
</protein>
<feature type="domain" description="GST C-terminal" evidence="6">
    <location>
        <begin position="91"/>
        <end position="211"/>
    </location>
</feature>
<dbReference type="FunFam" id="3.40.30.10:FF:000014">
    <property type="entry name" value="Tau class glutathione S-transferase"/>
    <property type="match status" value="1"/>
</dbReference>
<dbReference type="GO" id="GO:0004364">
    <property type="term" value="F:glutathione transferase activity"/>
    <property type="evidence" value="ECO:0007669"/>
    <property type="project" value="UniProtKB-EC"/>
</dbReference>
<dbReference type="GO" id="GO:0005737">
    <property type="term" value="C:cytoplasm"/>
    <property type="evidence" value="ECO:0007669"/>
    <property type="project" value="TreeGrafter"/>
</dbReference>
<dbReference type="Proteomes" id="UP000283530">
    <property type="component" value="Unassembled WGS sequence"/>
</dbReference>
<evidence type="ECO:0000259" key="5">
    <source>
        <dbReference type="PROSITE" id="PS50404"/>
    </source>
</evidence>
<keyword evidence="2 7" id="KW-0808">Transferase</keyword>
<organism evidence="7 8">
    <name type="scientific">Cinnamomum micranthum f. kanehirae</name>
    <dbReference type="NCBI Taxonomy" id="337451"/>
    <lineage>
        <taxon>Eukaryota</taxon>
        <taxon>Viridiplantae</taxon>
        <taxon>Streptophyta</taxon>
        <taxon>Embryophyta</taxon>
        <taxon>Tracheophyta</taxon>
        <taxon>Spermatophyta</taxon>
        <taxon>Magnoliopsida</taxon>
        <taxon>Magnoliidae</taxon>
        <taxon>Laurales</taxon>
        <taxon>Lauraceae</taxon>
        <taxon>Cinnamomum</taxon>
    </lineage>
</organism>
<dbReference type="Gene3D" id="1.20.1050.10">
    <property type="match status" value="1"/>
</dbReference>
<proteinExistence type="inferred from homology"/>
<dbReference type="SFLD" id="SFLDG00358">
    <property type="entry name" value="Main_(cytGST)"/>
    <property type="match status" value="1"/>
</dbReference>
<dbReference type="PROSITE" id="PS50404">
    <property type="entry name" value="GST_NTER"/>
    <property type="match status" value="1"/>
</dbReference>
<keyword evidence="8" id="KW-1185">Reference proteome</keyword>
<evidence type="ECO:0000256" key="1">
    <source>
        <dbReference type="ARBA" id="ARBA00012452"/>
    </source>
</evidence>
<dbReference type="InterPro" id="IPR036282">
    <property type="entry name" value="Glutathione-S-Trfase_C_sf"/>
</dbReference>
<dbReference type="CDD" id="cd03185">
    <property type="entry name" value="GST_C_Tau"/>
    <property type="match status" value="1"/>
</dbReference>
<dbReference type="AlphaFoldDB" id="A0A3S4PHE5"/>
<dbReference type="InterPro" id="IPR045073">
    <property type="entry name" value="Omega/Tau-like"/>
</dbReference>
<gene>
    <name evidence="7" type="ORF">CKAN_01961900</name>
</gene>
<evidence type="ECO:0000256" key="3">
    <source>
        <dbReference type="ARBA" id="ARBA00047960"/>
    </source>
</evidence>
<dbReference type="EC" id="2.5.1.18" evidence="1"/>
<accession>A0A3S4PHE5</accession>
<dbReference type="EMBL" id="QPKB01000008">
    <property type="protein sequence ID" value="RWR90522.1"/>
    <property type="molecule type" value="Genomic_DNA"/>
</dbReference>
<evidence type="ECO:0000256" key="4">
    <source>
        <dbReference type="RuleBase" id="RU003494"/>
    </source>
</evidence>
<dbReference type="FunFam" id="1.20.1050.10:FF:000018">
    <property type="entry name" value="Glutathione S-transferase U20"/>
    <property type="match status" value="1"/>
</dbReference>
<dbReference type="Pfam" id="PF02798">
    <property type="entry name" value="GST_N"/>
    <property type="match status" value="1"/>
</dbReference>
<dbReference type="SFLD" id="SFLDG01152">
    <property type="entry name" value="Main.3:_Omega-_and_Tau-like"/>
    <property type="match status" value="1"/>
</dbReference>
<dbReference type="InterPro" id="IPR004046">
    <property type="entry name" value="GST_C"/>
</dbReference>
<dbReference type="SUPFAM" id="SSF47616">
    <property type="entry name" value="GST C-terminal domain-like"/>
    <property type="match status" value="1"/>
</dbReference>
<name>A0A3S4PHE5_9MAGN</name>
<dbReference type="InterPro" id="IPR040079">
    <property type="entry name" value="Glutathione_S-Trfase"/>
</dbReference>
<comment type="caution">
    <text evidence="7">The sequence shown here is derived from an EMBL/GenBank/DDBJ whole genome shotgun (WGS) entry which is preliminary data.</text>
</comment>
<dbReference type="OrthoDB" id="202840at2759"/>
<dbReference type="Pfam" id="PF00043">
    <property type="entry name" value="GST_C"/>
    <property type="match status" value="1"/>
</dbReference>
<dbReference type="PROSITE" id="PS50405">
    <property type="entry name" value="GST_CTER"/>
    <property type="match status" value="1"/>
</dbReference>
<dbReference type="CDD" id="cd03058">
    <property type="entry name" value="GST_N_Tau"/>
    <property type="match status" value="1"/>
</dbReference>
<dbReference type="PANTHER" id="PTHR11260:SF547">
    <property type="entry name" value="GLUTATHIONE S-TRANSFERASE"/>
    <property type="match status" value="1"/>
</dbReference>
<reference evidence="7 8" key="1">
    <citation type="journal article" date="2019" name="Nat. Plants">
        <title>Stout camphor tree genome fills gaps in understanding of flowering plant genome evolution.</title>
        <authorList>
            <person name="Chaw S.M."/>
            <person name="Liu Y.C."/>
            <person name="Wu Y.W."/>
            <person name="Wang H.Y."/>
            <person name="Lin C.I."/>
            <person name="Wu C.S."/>
            <person name="Ke H.M."/>
            <person name="Chang L.Y."/>
            <person name="Hsu C.Y."/>
            <person name="Yang H.T."/>
            <person name="Sudianto E."/>
            <person name="Hsu M.H."/>
            <person name="Wu K.P."/>
            <person name="Wang L.N."/>
            <person name="Leebens-Mack J.H."/>
            <person name="Tsai I.J."/>
        </authorList>
    </citation>
    <scope>NUCLEOTIDE SEQUENCE [LARGE SCALE GENOMIC DNA]</scope>
    <source>
        <strain evidence="8">cv. Chaw 1501</strain>
        <tissue evidence="7">Young leaves</tissue>
    </source>
</reference>
<dbReference type="Gene3D" id="3.40.30.10">
    <property type="entry name" value="Glutaredoxin"/>
    <property type="match status" value="1"/>
</dbReference>
<dbReference type="InterPro" id="IPR036249">
    <property type="entry name" value="Thioredoxin-like_sf"/>
</dbReference>
<evidence type="ECO:0000256" key="2">
    <source>
        <dbReference type="ARBA" id="ARBA00022679"/>
    </source>
</evidence>
<dbReference type="InterPro" id="IPR004045">
    <property type="entry name" value="Glutathione_S-Trfase_N"/>
</dbReference>